<evidence type="ECO:0000256" key="4">
    <source>
        <dbReference type="ARBA" id="ARBA00022553"/>
    </source>
</evidence>
<evidence type="ECO:0000256" key="9">
    <source>
        <dbReference type="ARBA" id="ARBA00023012"/>
    </source>
</evidence>
<dbReference type="InterPro" id="IPR003661">
    <property type="entry name" value="HisK_dim/P_dom"/>
</dbReference>
<evidence type="ECO:0000256" key="3">
    <source>
        <dbReference type="ARBA" id="ARBA00012438"/>
    </source>
</evidence>
<sequence length="500" mass="53833">MPPDMPPDMPLDMPPDESDAGTLRRAAEAQLRRLPATVQDGHADTLRLVHELRVHQIELEMQNEELRRAREEAETAREALERINAHLEALVAARTADLVAARDAAEAANRAKSSFLANMSHEIRTPMNGILGMAQLLLREHPAPAQAEKLKHIDSAGHHLLKIINDILDLSRIEAGKLELEQTDFSVEDLLESTVGTLADSAALKGLQLLTDFQGVPRWLRGDDRRLAQALLNYLGNAIKFTAAGSITLSARLEEATEAGYLLRFEVSDTGIGIPAAQQAGLFEAFSQADSSTTRRFGGTGLGLAITRRIAQAMGGDTGLRSVPGKGSCFWLTARFGKGNEAPAVSPGQAGLDEMRLRNEYAGARILVADDEPVNLEVVRLLLEDLGLRVDAAENGLEALEMALAGHYALILMDMQMPQLDGLASTRALRELPHMGATPIIAMTASALPGDRETCLATGMNDFISKPLSVDALFGMLLRWLDASRGGEASADLSPPPPAP</sequence>
<keyword evidence="9" id="KW-0902">Two-component regulatory system</keyword>
<evidence type="ECO:0000256" key="7">
    <source>
        <dbReference type="ARBA" id="ARBA00022777"/>
    </source>
</evidence>
<proteinExistence type="predicted"/>
<dbReference type="Pfam" id="PF02518">
    <property type="entry name" value="HATPase_c"/>
    <property type="match status" value="1"/>
</dbReference>
<comment type="catalytic activity">
    <reaction evidence="1">
        <text>ATP + protein L-histidine = ADP + protein N-phospho-L-histidine.</text>
        <dbReference type="EC" id="2.7.13.3"/>
    </reaction>
</comment>
<dbReference type="CDD" id="cd00082">
    <property type="entry name" value="HisKA"/>
    <property type="match status" value="1"/>
</dbReference>
<keyword evidence="15" id="KW-0175">Coiled coil</keyword>
<dbReference type="InterPro" id="IPR011006">
    <property type="entry name" value="CheY-like_superfamily"/>
</dbReference>
<dbReference type="FunFam" id="1.10.287.130:FF:000038">
    <property type="entry name" value="Sensory transduction histidine kinase"/>
    <property type="match status" value="1"/>
</dbReference>
<evidence type="ECO:0000256" key="5">
    <source>
        <dbReference type="ARBA" id="ARBA00022679"/>
    </source>
</evidence>
<evidence type="ECO:0000256" key="10">
    <source>
        <dbReference type="ARBA" id="ARBA00023136"/>
    </source>
</evidence>
<keyword evidence="10" id="KW-0472">Membrane</keyword>
<dbReference type="SUPFAM" id="SSF47384">
    <property type="entry name" value="Homodimeric domain of signal transducing histidine kinase"/>
    <property type="match status" value="1"/>
</dbReference>
<dbReference type="InterPro" id="IPR005467">
    <property type="entry name" value="His_kinase_dom"/>
</dbReference>
<dbReference type="PRINTS" id="PR00344">
    <property type="entry name" value="BCTRLSENSOR"/>
</dbReference>
<evidence type="ECO:0000256" key="15">
    <source>
        <dbReference type="SAM" id="Coils"/>
    </source>
</evidence>
<feature type="coiled-coil region" evidence="15">
    <location>
        <begin position="52"/>
        <end position="93"/>
    </location>
</feature>
<dbReference type="InterPro" id="IPR036097">
    <property type="entry name" value="HisK_dim/P_sf"/>
</dbReference>
<dbReference type="InterPro" id="IPR001789">
    <property type="entry name" value="Sig_transdc_resp-reg_receiver"/>
</dbReference>
<dbReference type="Pfam" id="PF00072">
    <property type="entry name" value="Response_reg"/>
    <property type="match status" value="1"/>
</dbReference>
<evidence type="ECO:0000256" key="13">
    <source>
        <dbReference type="ARBA" id="ARBA00070152"/>
    </source>
</evidence>
<feature type="domain" description="Histidine kinase" evidence="17">
    <location>
        <begin position="118"/>
        <end position="338"/>
    </location>
</feature>
<dbReference type="EC" id="2.7.13.3" evidence="3"/>
<dbReference type="InterPro" id="IPR036890">
    <property type="entry name" value="HATPase_C_sf"/>
</dbReference>
<keyword evidence="7" id="KW-0418">Kinase</keyword>
<dbReference type="GO" id="GO:0000155">
    <property type="term" value="F:phosphorelay sensor kinase activity"/>
    <property type="evidence" value="ECO:0007669"/>
    <property type="project" value="InterPro"/>
</dbReference>
<dbReference type="SMART" id="SM00388">
    <property type="entry name" value="HisKA"/>
    <property type="match status" value="1"/>
</dbReference>
<evidence type="ECO:0000256" key="16">
    <source>
        <dbReference type="SAM" id="MobiDB-lite"/>
    </source>
</evidence>
<feature type="compositionally biased region" description="Pro residues" evidence="16">
    <location>
        <begin position="1"/>
        <end position="13"/>
    </location>
</feature>
<evidence type="ECO:0000256" key="6">
    <source>
        <dbReference type="ARBA" id="ARBA00022741"/>
    </source>
</evidence>
<comment type="function">
    <text evidence="12">Member of the two-component regulatory system BvgS/BvgA. Phosphorylates BvgA via a four-step phosphorelay in response to environmental signals.</text>
</comment>
<keyword evidence="8" id="KW-0067">ATP-binding</keyword>
<feature type="modified residue" description="4-aspartylphosphate" evidence="14">
    <location>
        <position position="414"/>
    </location>
</feature>
<comment type="caution">
    <text evidence="19">The sequence shown here is derived from an EMBL/GenBank/DDBJ whole genome shotgun (WGS) entry which is preliminary data.</text>
</comment>
<dbReference type="PROSITE" id="PS50110">
    <property type="entry name" value="RESPONSE_REGULATORY"/>
    <property type="match status" value="1"/>
</dbReference>
<dbReference type="InterPro" id="IPR003594">
    <property type="entry name" value="HATPase_dom"/>
</dbReference>
<comment type="subcellular location">
    <subcellularLocation>
        <location evidence="2">Membrane</location>
    </subcellularLocation>
</comment>
<dbReference type="InterPro" id="IPR004358">
    <property type="entry name" value="Sig_transdc_His_kin-like_C"/>
</dbReference>
<organism evidence="19 20">
    <name type="scientific">Zoogloea dura</name>
    <dbReference type="NCBI Taxonomy" id="2728840"/>
    <lineage>
        <taxon>Bacteria</taxon>
        <taxon>Pseudomonadati</taxon>
        <taxon>Pseudomonadota</taxon>
        <taxon>Betaproteobacteria</taxon>
        <taxon>Rhodocyclales</taxon>
        <taxon>Zoogloeaceae</taxon>
        <taxon>Zoogloea</taxon>
    </lineage>
</organism>
<gene>
    <name evidence="19" type="ORF">HHL15_00100</name>
</gene>
<dbReference type="Proteomes" id="UP000580043">
    <property type="component" value="Unassembled WGS sequence"/>
</dbReference>
<keyword evidence="11" id="KW-0131">Cell cycle</keyword>
<dbReference type="PANTHER" id="PTHR45339">
    <property type="entry name" value="HYBRID SIGNAL TRANSDUCTION HISTIDINE KINASE J"/>
    <property type="match status" value="1"/>
</dbReference>
<keyword evidence="20" id="KW-1185">Reference proteome</keyword>
<dbReference type="Gene3D" id="3.30.565.10">
    <property type="entry name" value="Histidine kinase-like ATPase, C-terminal domain"/>
    <property type="match status" value="1"/>
</dbReference>
<dbReference type="FunFam" id="3.30.565.10:FF:000010">
    <property type="entry name" value="Sensor histidine kinase RcsC"/>
    <property type="match status" value="1"/>
</dbReference>
<evidence type="ECO:0000259" key="17">
    <source>
        <dbReference type="PROSITE" id="PS50109"/>
    </source>
</evidence>
<feature type="domain" description="Response regulatory" evidence="18">
    <location>
        <begin position="365"/>
        <end position="481"/>
    </location>
</feature>
<evidence type="ECO:0000256" key="1">
    <source>
        <dbReference type="ARBA" id="ARBA00000085"/>
    </source>
</evidence>
<keyword evidence="4 14" id="KW-0597">Phosphoprotein</keyword>
<dbReference type="SMART" id="SM00448">
    <property type="entry name" value="REC"/>
    <property type="match status" value="1"/>
</dbReference>
<evidence type="ECO:0000256" key="8">
    <source>
        <dbReference type="ARBA" id="ARBA00022840"/>
    </source>
</evidence>
<dbReference type="Pfam" id="PF00512">
    <property type="entry name" value="HisKA"/>
    <property type="match status" value="1"/>
</dbReference>
<dbReference type="AlphaFoldDB" id="A0A848FZA0"/>
<dbReference type="SUPFAM" id="SSF52172">
    <property type="entry name" value="CheY-like"/>
    <property type="match status" value="1"/>
</dbReference>
<reference evidence="19 20" key="1">
    <citation type="submission" date="2020-04" db="EMBL/GenBank/DDBJ databases">
        <title>Zoogloea sp. G-4-1-14 isolated from soil.</title>
        <authorList>
            <person name="Dahal R.H."/>
        </authorList>
    </citation>
    <scope>NUCLEOTIDE SEQUENCE [LARGE SCALE GENOMIC DNA]</scope>
    <source>
        <strain evidence="19 20">G-4-1-14</strain>
    </source>
</reference>
<dbReference type="GO" id="GO:0005524">
    <property type="term" value="F:ATP binding"/>
    <property type="evidence" value="ECO:0007669"/>
    <property type="project" value="UniProtKB-KW"/>
</dbReference>
<dbReference type="GO" id="GO:0016020">
    <property type="term" value="C:membrane"/>
    <property type="evidence" value="ECO:0007669"/>
    <property type="project" value="UniProtKB-SubCell"/>
</dbReference>
<dbReference type="EMBL" id="JABBGA010000001">
    <property type="protein sequence ID" value="NML24135.1"/>
    <property type="molecule type" value="Genomic_DNA"/>
</dbReference>
<evidence type="ECO:0000313" key="20">
    <source>
        <dbReference type="Proteomes" id="UP000580043"/>
    </source>
</evidence>
<evidence type="ECO:0000256" key="2">
    <source>
        <dbReference type="ARBA" id="ARBA00004370"/>
    </source>
</evidence>
<evidence type="ECO:0000256" key="11">
    <source>
        <dbReference type="ARBA" id="ARBA00023306"/>
    </source>
</evidence>
<dbReference type="Gene3D" id="3.40.50.2300">
    <property type="match status" value="1"/>
</dbReference>
<dbReference type="CDD" id="cd16922">
    <property type="entry name" value="HATPase_EvgS-ArcB-TorS-like"/>
    <property type="match status" value="1"/>
</dbReference>
<evidence type="ECO:0000256" key="14">
    <source>
        <dbReference type="PROSITE-ProRule" id="PRU00169"/>
    </source>
</evidence>
<evidence type="ECO:0000256" key="12">
    <source>
        <dbReference type="ARBA" id="ARBA00058004"/>
    </source>
</evidence>
<dbReference type="SUPFAM" id="SSF55874">
    <property type="entry name" value="ATPase domain of HSP90 chaperone/DNA topoisomerase II/histidine kinase"/>
    <property type="match status" value="1"/>
</dbReference>
<evidence type="ECO:0000259" key="18">
    <source>
        <dbReference type="PROSITE" id="PS50110"/>
    </source>
</evidence>
<dbReference type="PROSITE" id="PS50109">
    <property type="entry name" value="HIS_KIN"/>
    <property type="match status" value="1"/>
</dbReference>
<keyword evidence="6" id="KW-0547">Nucleotide-binding</keyword>
<keyword evidence="5" id="KW-0808">Transferase</keyword>
<feature type="region of interest" description="Disordered" evidence="16">
    <location>
        <begin position="1"/>
        <end position="20"/>
    </location>
</feature>
<dbReference type="SMART" id="SM00387">
    <property type="entry name" value="HATPase_c"/>
    <property type="match status" value="1"/>
</dbReference>
<dbReference type="CDD" id="cd17546">
    <property type="entry name" value="REC_hyHK_CKI1_RcsC-like"/>
    <property type="match status" value="1"/>
</dbReference>
<evidence type="ECO:0000313" key="19">
    <source>
        <dbReference type="EMBL" id="NML24135.1"/>
    </source>
</evidence>
<protein>
    <recommendedName>
        <fullName evidence="13">Virulence sensor protein BvgS</fullName>
        <ecNumber evidence="3">2.7.13.3</ecNumber>
    </recommendedName>
</protein>
<accession>A0A848FZA0</accession>
<dbReference type="Gene3D" id="1.10.287.130">
    <property type="match status" value="1"/>
</dbReference>
<name>A0A848FZA0_9RHOO</name>
<dbReference type="PANTHER" id="PTHR45339:SF5">
    <property type="entry name" value="HISTIDINE KINASE"/>
    <property type="match status" value="1"/>
</dbReference>
<dbReference type="RefSeq" id="WP_169143794.1">
    <property type="nucleotide sequence ID" value="NZ_JABBGA010000001.1"/>
</dbReference>